<evidence type="ECO:0000259" key="1">
    <source>
        <dbReference type="Pfam" id="PF00534"/>
    </source>
</evidence>
<dbReference type="PANTHER" id="PTHR45947">
    <property type="entry name" value="SULFOQUINOVOSYL TRANSFERASE SQD2"/>
    <property type="match status" value="1"/>
</dbReference>
<dbReference type="InterPro" id="IPR001296">
    <property type="entry name" value="Glyco_trans_1"/>
</dbReference>
<proteinExistence type="predicted"/>
<dbReference type="Proteomes" id="UP000034581">
    <property type="component" value="Unassembled WGS sequence"/>
</dbReference>
<sequence length="388" mass="44677">MKIAVIALPISPFSFFGKSHAGGGQVNLFNLVTHLPSYYKIDIYTSSQKENLPYQKNQNNLNLFELPISRDEIVKNPQKFAKEITNNKSYDFIHAFYYLSGIVGIEVKKQLQIPLVQSFWTLEKIKRYYMKDYIEDKKRVSYEQKIVEKADKIIANTSHEKDDLIHYYHSNPQKIEIIPPGICFNNFYDCTKKESLQKLRLSSNDKYLLFVGRMDPIKGLPILIKALCQLSDVIPNLKLIITGGDKLDSYYLEMQKLIKSCGLENKIIMREAQPHQDLHYYYNSADITIMPSHHETFGLVAMESMSCGTPIIASNVGGLKTFIVNGKNGLLFTKGDVNDLTKKIVYLLQNEKERKRIASSGVKTSKNYTWNKIIKKYLSLYQSLPERI</sequence>
<organism evidence="3 4">
    <name type="scientific">candidate division CPR3 bacterium GW2011_GWF2_35_18</name>
    <dbReference type="NCBI Taxonomy" id="1618350"/>
    <lineage>
        <taxon>Bacteria</taxon>
        <taxon>Bacteria division CPR3</taxon>
    </lineage>
</organism>
<evidence type="ECO:0000313" key="3">
    <source>
        <dbReference type="EMBL" id="KKP69246.1"/>
    </source>
</evidence>
<dbReference type="PANTHER" id="PTHR45947:SF3">
    <property type="entry name" value="SULFOQUINOVOSYL TRANSFERASE SQD2"/>
    <property type="match status" value="1"/>
</dbReference>
<dbReference type="Gene3D" id="3.40.50.2000">
    <property type="entry name" value="Glycogen Phosphorylase B"/>
    <property type="match status" value="2"/>
</dbReference>
<dbReference type="Pfam" id="PF00534">
    <property type="entry name" value="Glycos_transf_1"/>
    <property type="match status" value="1"/>
</dbReference>
<dbReference type="SUPFAM" id="SSF53756">
    <property type="entry name" value="UDP-Glycosyltransferase/glycogen phosphorylase"/>
    <property type="match status" value="1"/>
</dbReference>
<dbReference type="STRING" id="1618350.UR67_C0008G0002"/>
<dbReference type="Pfam" id="PF13439">
    <property type="entry name" value="Glyco_transf_4"/>
    <property type="match status" value="1"/>
</dbReference>
<name>A0A0G0BZG3_UNCC3</name>
<dbReference type="EMBL" id="LBQB01000008">
    <property type="protein sequence ID" value="KKP69246.1"/>
    <property type="molecule type" value="Genomic_DNA"/>
</dbReference>
<reference evidence="3 4" key="1">
    <citation type="journal article" date="2015" name="Nature">
        <title>rRNA introns, odd ribosomes, and small enigmatic genomes across a large radiation of phyla.</title>
        <authorList>
            <person name="Brown C.T."/>
            <person name="Hug L.A."/>
            <person name="Thomas B.C."/>
            <person name="Sharon I."/>
            <person name="Castelle C.J."/>
            <person name="Singh A."/>
            <person name="Wilkins M.J."/>
            <person name="Williams K.H."/>
            <person name="Banfield J.F."/>
        </authorList>
    </citation>
    <scope>NUCLEOTIDE SEQUENCE [LARGE SCALE GENOMIC DNA]</scope>
</reference>
<comment type="caution">
    <text evidence="3">The sequence shown here is derived from an EMBL/GenBank/DDBJ whole genome shotgun (WGS) entry which is preliminary data.</text>
</comment>
<dbReference type="InterPro" id="IPR028098">
    <property type="entry name" value="Glyco_trans_4-like_N"/>
</dbReference>
<dbReference type="GO" id="GO:0016757">
    <property type="term" value="F:glycosyltransferase activity"/>
    <property type="evidence" value="ECO:0007669"/>
    <property type="project" value="InterPro"/>
</dbReference>
<feature type="domain" description="Glycosyltransferase subfamily 4-like N-terminal" evidence="2">
    <location>
        <begin position="22"/>
        <end position="182"/>
    </location>
</feature>
<protein>
    <recommendedName>
        <fullName evidence="5">Glycosyl transferase group 1</fullName>
    </recommendedName>
</protein>
<evidence type="ECO:0000313" key="4">
    <source>
        <dbReference type="Proteomes" id="UP000034581"/>
    </source>
</evidence>
<evidence type="ECO:0008006" key="5">
    <source>
        <dbReference type="Google" id="ProtNLM"/>
    </source>
</evidence>
<gene>
    <name evidence="3" type="ORF">UR67_C0008G0002</name>
</gene>
<accession>A0A0G0BZG3</accession>
<evidence type="ECO:0000259" key="2">
    <source>
        <dbReference type="Pfam" id="PF13439"/>
    </source>
</evidence>
<feature type="domain" description="Glycosyl transferase family 1" evidence="1">
    <location>
        <begin position="192"/>
        <end position="361"/>
    </location>
</feature>
<dbReference type="InterPro" id="IPR050194">
    <property type="entry name" value="Glycosyltransferase_grp1"/>
</dbReference>
<dbReference type="AlphaFoldDB" id="A0A0G0BZG3"/>